<dbReference type="GeneID" id="59052974"/>
<dbReference type="RefSeq" id="XP_036263498.1">
    <property type="nucleotide sequence ID" value="XM_036407258.1"/>
</dbReference>
<evidence type="ECO:0000313" key="2">
    <source>
        <dbReference type="Proteomes" id="UP000054928"/>
    </source>
</evidence>
<organism evidence="1 2">
    <name type="scientific">Plasmopara halstedii</name>
    <name type="common">Downy mildew of sunflower</name>
    <dbReference type="NCBI Taxonomy" id="4781"/>
    <lineage>
        <taxon>Eukaryota</taxon>
        <taxon>Sar</taxon>
        <taxon>Stramenopiles</taxon>
        <taxon>Oomycota</taxon>
        <taxon>Peronosporomycetes</taxon>
        <taxon>Peronosporales</taxon>
        <taxon>Peronosporaceae</taxon>
        <taxon>Plasmopara</taxon>
    </lineage>
</organism>
<dbReference type="EMBL" id="CCYD01003090">
    <property type="protein sequence ID" value="CEG49624.1"/>
    <property type="molecule type" value="Genomic_DNA"/>
</dbReference>
<evidence type="ECO:0000313" key="1">
    <source>
        <dbReference type="EMBL" id="CEG49624.1"/>
    </source>
</evidence>
<protein>
    <submittedName>
        <fullName evidence="1">Uncharacterized protein</fullName>
    </submittedName>
</protein>
<reference evidence="2" key="1">
    <citation type="submission" date="2014-09" db="EMBL/GenBank/DDBJ databases">
        <authorList>
            <person name="Sharma Rahul"/>
            <person name="Thines Marco"/>
        </authorList>
    </citation>
    <scope>NUCLEOTIDE SEQUENCE [LARGE SCALE GENOMIC DNA]</scope>
</reference>
<sequence>MGRANRNCFNFPSERSNSTFNIPMYFFADDFGGNLCNNMLTQPCTEMSSAQNSIDYSCADF</sequence>
<dbReference type="AlphaFoldDB" id="A0A0P1B4D0"/>
<dbReference type="Proteomes" id="UP000054928">
    <property type="component" value="Unassembled WGS sequence"/>
</dbReference>
<proteinExistence type="predicted"/>
<keyword evidence="2" id="KW-1185">Reference proteome</keyword>
<accession>A0A0P1B4D0</accession>
<name>A0A0P1B4D0_PLAHL</name>